<dbReference type="AlphaFoldDB" id="A0A833QZY2"/>
<dbReference type="Gene3D" id="3.40.50.300">
    <property type="entry name" value="P-loop containing nucleotide triphosphate hydrolases"/>
    <property type="match status" value="1"/>
</dbReference>
<proteinExistence type="inferred from homology"/>
<dbReference type="EMBL" id="SWLB01000011">
    <property type="protein sequence ID" value="KAF3332709.1"/>
    <property type="molecule type" value="Genomic_DNA"/>
</dbReference>
<keyword evidence="6" id="KW-0406">Ion transport</keyword>
<evidence type="ECO:0000313" key="8">
    <source>
        <dbReference type="Proteomes" id="UP000623129"/>
    </source>
</evidence>
<protein>
    <submittedName>
        <fullName evidence="7">V-type proton ATPase catalytic subunit A</fullName>
    </submittedName>
</protein>
<dbReference type="GO" id="GO:0046961">
    <property type="term" value="F:proton-transporting ATPase activity, rotational mechanism"/>
    <property type="evidence" value="ECO:0007669"/>
    <property type="project" value="InterPro"/>
</dbReference>
<dbReference type="GO" id="GO:0046034">
    <property type="term" value="P:ATP metabolic process"/>
    <property type="evidence" value="ECO:0007669"/>
    <property type="project" value="InterPro"/>
</dbReference>
<dbReference type="InterPro" id="IPR027417">
    <property type="entry name" value="P-loop_NTPase"/>
</dbReference>
<evidence type="ECO:0000256" key="6">
    <source>
        <dbReference type="ARBA" id="ARBA00023065"/>
    </source>
</evidence>
<keyword evidence="3" id="KW-0547">Nucleotide-binding</keyword>
<evidence type="ECO:0000256" key="3">
    <source>
        <dbReference type="ARBA" id="ARBA00022741"/>
    </source>
</evidence>
<dbReference type="OrthoDB" id="1676488at2759"/>
<dbReference type="PANTHER" id="PTHR43607">
    <property type="entry name" value="V-TYPE PROTON ATPASE CATALYTIC SUBUNIT A"/>
    <property type="match status" value="1"/>
</dbReference>
<keyword evidence="8" id="KW-1185">Reference proteome</keyword>
<comment type="caution">
    <text evidence="7">The sequence shown here is derived from an EMBL/GenBank/DDBJ whole genome shotgun (WGS) entry which is preliminary data.</text>
</comment>
<evidence type="ECO:0000256" key="2">
    <source>
        <dbReference type="ARBA" id="ARBA00022448"/>
    </source>
</evidence>
<dbReference type="PANTHER" id="PTHR43607:SF1">
    <property type="entry name" value="H(+)-TRANSPORTING TWO-SECTOR ATPASE"/>
    <property type="match status" value="1"/>
</dbReference>
<accession>A0A833QZY2</accession>
<dbReference type="InterPro" id="IPR022878">
    <property type="entry name" value="V-ATPase_asu"/>
</dbReference>
<evidence type="ECO:0000256" key="1">
    <source>
        <dbReference type="ARBA" id="ARBA00008936"/>
    </source>
</evidence>
<dbReference type="SUPFAM" id="SSF52540">
    <property type="entry name" value="P-loop containing nucleoside triphosphate hydrolases"/>
    <property type="match status" value="1"/>
</dbReference>
<keyword evidence="5" id="KW-1278">Translocase</keyword>
<evidence type="ECO:0000256" key="5">
    <source>
        <dbReference type="ARBA" id="ARBA00022967"/>
    </source>
</evidence>
<organism evidence="7 8">
    <name type="scientific">Carex littledalei</name>
    <dbReference type="NCBI Taxonomy" id="544730"/>
    <lineage>
        <taxon>Eukaryota</taxon>
        <taxon>Viridiplantae</taxon>
        <taxon>Streptophyta</taxon>
        <taxon>Embryophyta</taxon>
        <taxon>Tracheophyta</taxon>
        <taxon>Spermatophyta</taxon>
        <taxon>Magnoliopsida</taxon>
        <taxon>Liliopsida</taxon>
        <taxon>Poales</taxon>
        <taxon>Cyperaceae</taxon>
        <taxon>Cyperoideae</taxon>
        <taxon>Cariceae</taxon>
        <taxon>Carex</taxon>
        <taxon>Carex subgen. Euthyceras</taxon>
    </lineage>
</organism>
<gene>
    <name evidence="7" type="ORF">FCM35_KLT02286</name>
</gene>
<name>A0A833QZY2_9POAL</name>
<dbReference type="GO" id="GO:0005524">
    <property type="term" value="F:ATP binding"/>
    <property type="evidence" value="ECO:0007669"/>
    <property type="project" value="UniProtKB-KW"/>
</dbReference>
<keyword evidence="4" id="KW-0067">ATP-binding</keyword>
<evidence type="ECO:0000313" key="7">
    <source>
        <dbReference type="EMBL" id="KAF3332709.1"/>
    </source>
</evidence>
<keyword evidence="2" id="KW-0813">Transport</keyword>
<reference evidence="7" key="1">
    <citation type="submission" date="2020-01" db="EMBL/GenBank/DDBJ databases">
        <title>Genome sequence of Kobresia littledalei, the first chromosome-level genome in the family Cyperaceae.</title>
        <authorList>
            <person name="Qu G."/>
        </authorList>
    </citation>
    <scope>NUCLEOTIDE SEQUENCE</scope>
    <source>
        <strain evidence="7">C.B.Clarke</strain>
        <tissue evidence="7">Leaf</tissue>
    </source>
</reference>
<dbReference type="Proteomes" id="UP000623129">
    <property type="component" value="Unassembled WGS sequence"/>
</dbReference>
<dbReference type="GO" id="GO:0000325">
    <property type="term" value="C:plant-type vacuole"/>
    <property type="evidence" value="ECO:0007669"/>
    <property type="project" value="TreeGrafter"/>
</dbReference>
<comment type="similarity">
    <text evidence="1">Belongs to the ATPase alpha/beta chains family.</text>
</comment>
<evidence type="ECO:0000256" key="4">
    <source>
        <dbReference type="ARBA" id="ARBA00022840"/>
    </source>
</evidence>
<sequence>MVEALRDSTSRWAGKVKCLDSPDITGSVTIIGAVSPPSGDFSDPVTSATLGISLIPLNCCIREKIKK</sequence>